<accession>A0A923FMR9</accession>
<dbReference type="Gene3D" id="2.40.30.240">
    <property type="match status" value="1"/>
</dbReference>
<evidence type="ECO:0000313" key="1">
    <source>
        <dbReference type="EMBL" id="MBC3395113.1"/>
    </source>
</evidence>
<reference evidence="1 3" key="1">
    <citation type="journal article" date="2020" name="Microorganisms">
        <title>Reliable Identification of Environmental Pseudomonas Isolates Using the rpoD Gene.</title>
        <authorList>
            <consortium name="The Broad Institute Genome Sequencing Platform"/>
            <person name="Girard L."/>
            <person name="Lood C."/>
            <person name="Rokni-Zadeh H."/>
            <person name="van Noort V."/>
            <person name="Lavigne R."/>
            <person name="De Mot R."/>
        </authorList>
    </citation>
    <scope>NUCLEOTIDE SEQUENCE</scope>
    <source>
        <strain evidence="1 3">SWRI102</strain>
    </source>
</reference>
<protein>
    <recommendedName>
        <fullName evidence="4">Coat protein</fullName>
    </recommendedName>
</protein>
<evidence type="ECO:0000313" key="2">
    <source>
        <dbReference type="EMBL" id="MBV4553065.1"/>
    </source>
</evidence>
<dbReference type="Pfam" id="PF11651">
    <property type="entry name" value="P22_CoatProtein"/>
    <property type="match status" value="1"/>
</dbReference>
<keyword evidence="3" id="KW-1185">Reference proteome</keyword>
<dbReference type="EMBL" id="JABWQX010000002">
    <property type="protein sequence ID" value="MBC3395113.1"/>
    <property type="molecule type" value="Genomic_DNA"/>
</dbReference>
<evidence type="ECO:0000313" key="3">
    <source>
        <dbReference type="Proteomes" id="UP000659438"/>
    </source>
</evidence>
<comment type="caution">
    <text evidence="1">The sequence shown here is derived from an EMBL/GenBank/DDBJ whole genome shotgun (WGS) entry which is preliminary data.</text>
</comment>
<reference evidence="2" key="3">
    <citation type="submission" date="2021-06" db="EMBL/GenBank/DDBJ databases">
        <title>Updating the genus Pseudomonas: Description of 43 new species and partition of the Pseudomonas putida group.</title>
        <authorList>
            <person name="Girard L."/>
            <person name="Lood C."/>
            <person name="Vandamme P."/>
            <person name="Rokni-Zadeh H."/>
            <person name="Van Noort V."/>
            <person name="Hofte M."/>
            <person name="Lavigne R."/>
            <person name="De Mot R."/>
        </authorList>
    </citation>
    <scope>NUCLEOTIDE SEQUENCE</scope>
    <source>
        <strain evidence="2">SWRI102</strain>
    </source>
</reference>
<dbReference type="AlphaFoldDB" id="A0A923FMR9"/>
<organism evidence="1">
    <name type="scientific">Pseudomonas marvdashtae</name>
    <dbReference type="NCBI Taxonomy" id="2745500"/>
    <lineage>
        <taxon>Bacteria</taxon>
        <taxon>Pseudomonadati</taxon>
        <taxon>Pseudomonadota</taxon>
        <taxon>Gammaproteobacteria</taxon>
        <taxon>Pseudomonadales</taxon>
        <taxon>Pseudomonadaceae</taxon>
        <taxon>Pseudomonas</taxon>
    </lineage>
</organism>
<dbReference type="InterPro" id="IPR024659">
    <property type="entry name" value="Phage_coat_Gp5"/>
</dbReference>
<dbReference type="EMBL" id="JABWQX020000001">
    <property type="protein sequence ID" value="MBV4553065.1"/>
    <property type="molecule type" value="Genomic_DNA"/>
</dbReference>
<gene>
    <name evidence="2" type="ORF">HU742_018120</name>
    <name evidence="1" type="ORF">HU742_07845</name>
</gene>
<reference evidence="1" key="2">
    <citation type="submission" date="2020-07" db="EMBL/GenBank/DDBJ databases">
        <authorList>
            <person name="Lood C."/>
            <person name="Girard L."/>
        </authorList>
    </citation>
    <scope>NUCLEOTIDE SEQUENCE</scope>
    <source>
        <strain evidence="1">SWRI102</strain>
    </source>
</reference>
<sequence>MATLTAGKIAEVMFEQALDTYEPQDMLLPTTSFLEPDAGDMQNSGNIIWRPVQQHAPIIDGWDLTGLETGIIEETYPAVLGTPTNDLVSQRADDMRDMRFWQKRGAEAGRQQATNLNKQIASAIATQGSMFYRSNAASGYDVIAEAQALMNERQGAKTDRYFLLNDRDNLKFGKDLAARQTVQGRPETTWATGQIGQNIAEFDVYTASFLPNLIGGADPATTVTANQSFAPTAGTVDPVLKTVTNVDYRTATIPVTASAGYNVGDKVTFANAAVTVKAVGLADKSNTGVAMTFTIVGKPSGTSITVFPKPIALDDPALSTLEKAYANIDTRILNTATVNRLNIDASKKTNLFYDKDAVEVLGGTIPANLFQSFDGLKVINQTMKNGLKMYMIYDANMINMQFRYRLFTWWGVTIKDPSRCGVAVTF</sequence>
<dbReference type="RefSeq" id="WP_186643065.1">
    <property type="nucleotide sequence ID" value="NZ_JABWQX020000001.1"/>
</dbReference>
<proteinExistence type="predicted"/>
<dbReference type="Proteomes" id="UP000659438">
    <property type="component" value="Unassembled WGS sequence"/>
</dbReference>
<evidence type="ECO:0008006" key="4">
    <source>
        <dbReference type="Google" id="ProtNLM"/>
    </source>
</evidence>
<name>A0A923FMR9_9PSED</name>